<evidence type="ECO:0000256" key="1">
    <source>
        <dbReference type="SAM" id="SignalP"/>
    </source>
</evidence>
<comment type="caution">
    <text evidence="2">The sequence shown here is derived from an EMBL/GenBank/DDBJ whole genome shotgun (WGS) entry which is preliminary data.</text>
</comment>
<dbReference type="AlphaFoldDB" id="A0A8T3AA79"/>
<reference evidence="2" key="1">
    <citation type="journal article" date="2022" name="Front. Genet.">
        <title>Chromosome-Scale Assembly of the Dendrobium nobile Genome Provides Insights Into the Molecular Mechanism of the Biosynthesis of the Medicinal Active Ingredient of Dendrobium.</title>
        <authorList>
            <person name="Xu Q."/>
            <person name="Niu S.-C."/>
            <person name="Li K.-L."/>
            <person name="Zheng P.-J."/>
            <person name="Zhang X.-J."/>
            <person name="Jia Y."/>
            <person name="Liu Y."/>
            <person name="Niu Y.-X."/>
            <person name="Yu L.-H."/>
            <person name="Chen D.-F."/>
            <person name="Zhang G.-Q."/>
        </authorList>
    </citation>
    <scope>NUCLEOTIDE SEQUENCE</scope>
    <source>
        <tissue evidence="2">Leaf</tissue>
    </source>
</reference>
<feature type="chain" id="PRO_5035877494" evidence="1">
    <location>
        <begin position="22"/>
        <end position="76"/>
    </location>
</feature>
<feature type="signal peptide" evidence="1">
    <location>
        <begin position="1"/>
        <end position="21"/>
    </location>
</feature>
<keyword evidence="3" id="KW-1185">Reference proteome</keyword>
<protein>
    <submittedName>
        <fullName evidence="2">Uncharacterized protein</fullName>
    </submittedName>
</protein>
<organism evidence="2 3">
    <name type="scientific">Dendrobium nobile</name>
    <name type="common">Orchid</name>
    <dbReference type="NCBI Taxonomy" id="94219"/>
    <lineage>
        <taxon>Eukaryota</taxon>
        <taxon>Viridiplantae</taxon>
        <taxon>Streptophyta</taxon>
        <taxon>Embryophyta</taxon>
        <taxon>Tracheophyta</taxon>
        <taxon>Spermatophyta</taxon>
        <taxon>Magnoliopsida</taxon>
        <taxon>Liliopsida</taxon>
        <taxon>Asparagales</taxon>
        <taxon>Orchidaceae</taxon>
        <taxon>Epidendroideae</taxon>
        <taxon>Malaxideae</taxon>
        <taxon>Dendrobiinae</taxon>
        <taxon>Dendrobium</taxon>
    </lineage>
</organism>
<gene>
    <name evidence="2" type="ORF">KFK09_027305</name>
</gene>
<proteinExistence type="predicted"/>
<evidence type="ECO:0000313" key="3">
    <source>
        <dbReference type="Proteomes" id="UP000829196"/>
    </source>
</evidence>
<name>A0A8T3AA79_DENNO</name>
<dbReference type="EMBL" id="JAGYWB010000018">
    <property type="protein sequence ID" value="KAI0493029.1"/>
    <property type="molecule type" value="Genomic_DNA"/>
</dbReference>
<keyword evidence="1" id="KW-0732">Signal</keyword>
<evidence type="ECO:0000313" key="2">
    <source>
        <dbReference type="EMBL" id="KAI0493029.1"/>
    </source>
</evidence>
<accession>A0A8T3AA79</accession>
<dbReference type="Proteomes" id="UP000829196">
    <property type="component" value="Unassembled WGS sequence"/>
</dbReference>
<sequence length="76" mass="9104">MQKLEIVGEWLCILHFKSILCLISCSFPLDSENDDMEISSLLAKYIWLKCWIEKCYAMQFYLYSFMIGHKIEEKIE</sequence>